<accession>A0ABQ7CAF0</accession>
<evidence type="ECO:0000313" key="2">
    <source>
        <dbReference type="Proteomes" id="UP000266723"/>
    </source>
</evidence>
<comment type="caution">
    <text evidence="1">The sequence shown here is derived from an EMBL/GenBank/DDBJ whole genome shotgun (WGS) entry which is preliminary data.</text>
</comment>
<dbReference type="EMBL" id="QGKV02000832">
    <property type="protein sequence ID" value="KAF3548248.1"/>
    <property type="molecule type" value="Genomic_DNA"/>
</dbReference>
<sequence>MISKRYEILKHVSAFISQRSRKIIKVKIPGQGSSECIRGIVHFLIVTGKISRGFYGIRRNSDEILESLNLPIDRRNERLSVSMILHATLH</sequence>
<name>A0ABQ7CAF0_BRACR</name>
<organism evidence="1 2">
    <name type="scientific">Brassica cretica</name>
    <name type="common">Mustard</name>
    <dbReference type="NCBI Taxonomy" id="69181"/>
    <lineage>
        <taxon>Eukaryota</taxon>
        <taxon>Viridiplantae</taxon>
        <taxon>Streptophyta</taxon>
        <taxon>Embryophyta</taxon>
        <taxon>Tracheophyta</taxon>
        <taxon>Spermatophyta</taxon>
        <taxon>Magnoliopsida</taxon>
        <taxon>eudicotyledons</taxon>
        <taxon>Gunneridae</taxon>
        <taxon>Pentapetalae</taxon>
        <taxon>rosids</taxon>
        <taxon>malvids</taxon>
        <taxon>Brassicales</taxon>
        <taxon>Brassicaceae</taxon>
        <taxon>Brassiceae</taxon>
        <taxon>Brassica</taxon>
    </lineage>
</organism>
<protein>
    <submittedName>
        <fullName evidence="1">Uncharacterized protein</fullName>
    </submittedName>
</protein>
<dbReference type="Proteomes" id="UP000266723">
    <property type="component" value="Unassembled WGS sequence"/>
</dbReference>
<keyword evidence="2" id="KW-1185">Reference proteome</keyword>
<proteinExistence type="predicted"/>
<gene>
    <name evidence="1" type="ORF">DY000_02008466</name>
</gene>
<evidence type="ECO:0000313" key="1">
    <source>
        <dbReference type="EMBL" id="KAF3548248.1"/>
    </source>
</evidence>
<reference evidence="1 2" key="1">
    <citation type="journal article" date="2020" name="BMC Genomics">
        <title>Intraspecific diversification of the crop wild relative Brassica cretica Lam. using demographic model selection.</title>
        <authorList>
            <person name="Kioukis A."/>
            <person name="Michalopoulou V.A."/>
            <person name="Briers L."/>
            <person name="Pirintsos S."/>
            <person name="Studholme D.J."/>
            <person name="Pavlidis P."/>
            <person name="Sarris P.F."/>
        </authorList>
    </citation>
    <scope>NUCLEOTIDE SEQUENCE [LARGE SCALE GENOMIC DNA]</scope>
    <source>
        <strain evidence="2">cv. PFS-1207/04</strain>
    </source>
</reference>